<dbReference type="OrthoDB" id="5458416at2"/>
<dbReference type="RefSeq" id="WP_138645852.1">
    <property type="nucleotide sequence ID" value="NZ_VCKW01000069.1"/>
</dbReference>
<dbReference type="Proteomes" id="UP000309174">
    <property type="component" value="Unassembled WGS sequence"/>
</dbReference>
<gene>
    <name evidence="1" type="ORF">ETD83_15625</name>
</gene>
<protein>
    <submittedName>
        <fullName evidence="1">SRPBCC family protein</fullName>
    </submittedName>
</protein>
<dbReference type="SUPFAM" id="SSF55961">
    <property type="entry name" value="Bet v1-like"/>
    <property type="match status" value="1"/>
</dbReference>
<reference evidence="1 2" key="1">
    <citation type="submission" date="2019-05" db="EMBL/GenBank/DDBJ databases">
        <title>Draft genome sequence of Actinomadura sp. 14C53.</title>
        <authorList>
            <person name="Saricaoglu S."/>
            <person name="Isik K."/>
        </authorList>
    </citation>
    <scope>NUCLEOTIDE SEQUENCE [LARGE SCALE GENOMIC DNA]</scope>
    <source>
        <strain evidence="1 2">14C53</strain>
    </source>
</reference>
<comment type="caution">
    <text evidence="1">The sequence shown here is derived from an EMBL/GenBank/DDBJ whole genome shotgun (WGS) entry which is preliminary data.</text>
</comment>
<sequence>MTTRRRVSGRVRVAAPRGALPPDESFTLFTPRGEERWVHGWHPRFPVDGADDTEPGTIFETVHDGETTTWVVLACEPDRHISYARVTPGRRAGTVSVDIGDDGTAAVTYDLTALTGEAARDLDAFATAYPGYLRSWEEAIAAHLS</sequence>
<organism evidence="1 2">
    <name type="scientific">Actinomadura soli</name>
    <dbReference type="NCBI Taxonomy" id="2508997"/>
    <lineage>
        <taxon>Bacteria</taxon>
        <taxon>Bacillati</taxon>
        <taxon>Actinomycetota</taxon>
        <taxon>Actinomycetes</taxon>
        <taxon>Streptosporangiales</taxon>
        <taxon>Thermomonosporaceae</taxon>
        <taxon>Actinomadura</taxon>
    </lineage>
</organism>
<accession>A0A5C4JBZ6</accession>
<keyword evidence="2" id="KW-1185">Reference proteome</keyword>
<dbReference type="EMBL" id="VCKW01000069">
    <property type="protein sequence ID" value="TMR00819.1"/>
    <property type="molecule type" value="Genomic_DNA"/>
</dbReference>
<dbReference type="InterPro" id="IPR023393">
    <property type="entry name" value="START-like_dom_sf"/>
</dbReference>
<dbReference type="Gene3D" id="3.30.530.20">
    <property type="match status" value="1"/>
</dbReference>
<name>A0A5C4JBZ6_9ACTN</name>
<evidence type="ECO:0000313" key="1">
    <source>
        <dbReference type="EMBL" id="TMR00819.1"/>
    </source>
</evidence>
<proteinExistence type="predicted"/>
<dbReference type="AlphaFoldDB" id="A0A5C4JBZ6"/>
<evidence type="ECO:0000313" key="2">
    <source>
        <dbReference type="Proteomes" id="UP000309174"/>
    </source>
</evidence>